<organism evidence="1 2">
    <name type="scientific">Anaerostipes hadrus</name>
    <dbReference type="NCBI Taxonomy" id="649756"/>
    <lineage>
        <taxon>Bacteria</taxon>
        <taxon>Bacillati</taxon>
        <taxon>Bacillota</taxon>
        <taxon>Clostridia</taxon>
        <taxon>Lachnospirales</taxon>
        <taxon>Lachnospiraceae</taxon>
        <taxon>Anaerostipes</taxon>
    </lineage>
</organism>
<dbReference type="RefSeq" id="WP_055257740.1">
    <property type="nucleotide sequence ID" value="NZ_CYXT01000002.1"/>
</dbReference>
<reference evidence="1 2" key="1">
    <citation type="submission" date="2015-09" db="EMBL/GenBank/DDBJ databases">
        <authorList>
            <consortium name="Pathogen Informatics"/>
        </authorList>
    </citation>
    <scope>NUCLEOTIDE SEQUENCE [LARGE SCALE GENOMIC DNA]</scope>
    <source>
        <strain evidence="1 2">2789STDY5608868</strain>
    </source>
</reference>
<sequence length="207" mass="24098">MAKFNIEVELDWMEEDSYSIDEELKERIIEGVEDALLKKATHEALRMVDAKIAEKVKESEETINKAINKFIENVCSEKINNIQIPEKSSDWSDKITYYSLSEYVGMQFESFIKEKRYDKDGNYQDWGSNRYSAADLLTTKYLKRELDDKIGNMIQRAKHEVEVDIVKSLEQKLKENLAKDTIEKMNIPEVLKKLQSGTLGMIEEKGQ</sequence>
<evidence type="ECO:0000313" key="2">
    <source>
        <dbReference type="Proteomes" id="UP000095598"/>
    </source>
</evidence>
<dbReference type="AlphaFoldDB" id="A0A173RE33"/>
<dbReference type="EMBL" id="CYXT01000002">
    <property type="protein sequence ID" value="CUM76193.1"/>
    <property type="molecule type" value="Genomic_DNA"/>
</dbReference>
<accession>A0A173RE33</accession>
<protein>
    <submittedName>
        <fullName evidence="1">Uncharacterized protein</fullName>
    </submittedName>
</protein>
<gene>
    <name evidence="1" type="ORF">ERS852425_00441</name>
</gene>
<evidence type="ECO:0000313" key="1">
    <source>
        <dbReference type="EMBL" id="CUM76193.1"/>
    </source>
</evidence>
<name>A0A173RE33_ANAHA</name>
<dbReference type="Proteomes" id="UP000095598">
    <property type="component" value="Unassembled WGS sequence"/>
</dbReference>
<proteinExistence type="predicted"/>